<keyword evidence="8" id="KW-1185">Reference proteome</keyword>
<evidence type="ECO:0000256" key="2">
    <source>
        <dbReference type="ARBA" id="ARBA00022692"/>
    </source>
</evidence>
<evidence type="ECO:0000256" key="1">
    <source>
        <dbReference type="ARBA" id="ARBA00004370"/>
    </source>
</evidence>
<evidence type="ECO:0000313" key="8">
    <source>
        <dbReference type="Proteomes" id="UP001283361"/>
    </source>
</evidence>
<feature type="transmembrane region" description="Helical" evidence="5">
    <location>
        <begin position="79"/>
        <end position="98"/>
    </location>
</feature>
<feature type="transmembrane region" description="Helical" evidence="5">
    <location>
        <begin position="159"/>
        <end position="176"/>
    </location>
</feature>
<name>A0AAE0YTE8_9GAST</name>
<keyword evidence="3 5" id="KW-1133">Transmembrane helix</keyword>
<reference evidence="7" key="1">
    <citation type="journal article" date="2023" name="G3 (Bethesda)">
        <title>A reference genome for the long-term kleptoplast-retaining sea slug Elysia crispata morphotype clarki.</title>
        <authorList>
            <person name="Eastman K.E."/>
            <person name="Pendleton A.L."/>
            <person name="Shaikh M.A."/>
            <person name="Suttiyut T."/>
            <person name="Ogas R."/>
            <person name="Tomko P."/>
            <person name="Gavelis G."/>
            <person name="Widhalm J.R."/>
            <person name="Wisecaver J.H."/>
        </authorList>
    </citation>
    <scope>NUCLEOTIDE SEQUENCE</scope>
    <source>
        <strain evidence="7">ECLA1</strain>
    </source>
</reference>
<comment type="subcellular location">
    <subcellularLocation>
        <location evidence="1">Membrane</location>
    </subcellularLocation>
</comment>
<protein>
    <recommendedName>
        <fullName evidence="6">G-protein coupled receptors family 1 profile domain-containing protein</fullName>
    </recommendedName>
</protein>
<gene>
    <name evidence="7" type="ORF">RRG08_018434</name>
</gene>
<dbReference type="EMBL" id="JAWDGP010005477">
    <property type="protein sequence ID" value="KAK3756710.1"/>
    <property type="molecule type" value="Genomic_DNA"/>
</dbReference>
<dbReference type="PANTHER" id="PTHR46641">
    <property type="entry name" value="FMRFAMIDE RECEPTOR-RELATED"/>
    <property type="match status" value="1"/>
</dbReference>
<comment type="caution">
    <text evidence="7">The sequence shown here is derived from an EMBL/GenBank/DDBJ whole genome shotgun (WGS) entry which is preliminary data.</text>
</comment>
<dbReference type="Proteomes" id="UP001283361">
    <property type="component" value="Unassembled WGS sequence"/>
</dbReference>
<dbReference type="SUPFAM" id="SSF81321">
    <property type="entry name" value="Family A G protein-coupled receptor-like"/>
    <property type="match status" value="1"/>
</dbReference>
<dbReference type="PANTHER" id="PTHR46641:SF2">
    <property type="entry name" value="FMRFAMIDE RECEPTOR"/>
    <property type="match status" value="1"/>
</dbReference>
<dbReference type="AlphaFoldDB" id="A0AAE0YTE8"/>
<evidence type="ECO:0000256" key="4">
    <source>
        <dbReference type="ARBA" id="ARBA00023136"/>
    </source>
</evidence>
<evidence type="ECO:0000256" key="5">
    <source>
        <dbReference type="SAM" id="Phobius"/>
    </source>
</evidence>
<proteinExistence type="predicted"/>
<evidence type="ECO:0000313" key="7">
    <source>
        <dbReference type="EMBL" id="KAK3756710.1"/>
    </source>
</evidence>
<sequence length="200" mass="22691">MEKSDRDEAISSLINDSAGSRPTMILTTLPLITYDQFLTFHLCVSPFIIAICTFGIVSNIINILVFYKMGLSSSSNISLFSLAIADACTVSAVLMMSFEDMFDDSHLPMRMRDVTLFTSHVYYFFSAMCSWITTIISMERSCCIVYPMMVKRVFTQRTIFTMIAGMLIYQTVTGLPKSFATEPETAHDHEWIWTDVKQNV</sequence>
<feature type="domain" description="G-protein coupled receptors family 1 profile" evidence="6">
    <location>
        <begin position="58"/>
        <end position="200"/>
    </location>
</feature>
<feature type="transmembrane region" description="Helical" evidence="5">
    <location>
        <begin position="120"/>
        <end position="138"/>
    </location>
</feature>
<dbReference type="InterPro" id="IPR000276">
    <property type="entry name" value="GPCR_Rhodpsn"/>
</dbReference>
<accession>A0AAE0YTE8</accession>
<feature type="transmembrane region" description="Helical" evidence="5">
    <location>
        <begin position="47"/>
        <end position="67"/>
    </location>
</feature>
<dbReference type="GO" id="GO:0004930">
    <property type="term" value="F:G protein-coupled receptor activity"/>
    <property type="evidence" value="ECO:0007669"/>
    <property type="project" value="InterPro"/>
</dbReference>
<dbReference type="Pfam" id="PF00001">
    <property type="entry name" value="7tm_1"/>
    <property type="match status" value="1"/>
</dbReference>
<dbReference type="InterPro" id="IPR017452">
    <property type="entry name" value="GPCR_Rhodpsn_7TM"/>
</dbReference>
<evidence type="ECO:0000256" key="3">
    <source>
        <dbReference type="ARBA" id="ARBA00022989"/>
    </source>
</evidence>
<keyword evidence="4 5" id="KW-0472">Membrane</keyword>
<dbReference type="PROSITE" id="PS50262">
    <property type="entry name" value="G_PROTEIN_RECEP_F1_2"/>
    <property type="match status" value="1"/>
</dbReference>
<keyword evidence="2 5" id="KW-0812">Transmembrane</keyword>
<dbReference type="InterPro" id="IPR052954">
    <property type="entry name" value="GPCR-Ligand_Int"/>
</dbReference>
<dbReference type="GO" id="GO:0016020">
    <property type="term" value="C:membrane"/>
    <property type="evidence" value="ECO:0007669"/>
    <property type="project" value="UniProtKB-SubCell"/>
</dbReference>
<evidence type="ECO:0000259" key="6">
    <source>
        <dbReference type="PROSITE" id="PS50262"/>
    </source>
</evidence>
<organism evidence="7 8">
    <name type="scientific">Elysia crispata</name>
    <name type="common">lettuce slug</name>
    <dbReference type="NCBI Taxonomy" id="231223"/>
    <lineage>
        <taxon>Eukaryota</taxon>
        <taxon>Metazoa</taxon>
        <taxon>Spiralia</taxon>
        <taxon>Lophotrochozoa</taxon>
        <taxon>Mollusca</taxon>
        <taxon>Gastropoda</taxon>
        <taxon>Heterobranchia</taxon>
        <taxon>Euthyneura</taxon>
        <taxon>Panpulmonata</taxon>
        <taxon>Sacoglossa</taxon>
        <taxon>Placobranchoidea</taxon>
        <taxon>Plakobranchidae</taxon>
        <taxon>Elysia</taxon>
    </lineage>
</organism>
<dbReference type="Gene3D" id="1.20.1070.10">
    <property type="entry name" value="Rhodopsin 7-helix transmembrane proteins"/>
    <property type="match status" value="1"/>
</dbReference>